<dbReference type="Proteomes" id="UP000548726">
    <property type="component" value="Unassembled WGS sequence"/>
</dbReference>
<dbReference type="EMBL" id="BLJP01000013">
    <property type="protein sequence ID" value="GFE94513.1"/>
    <property type="molecule type" value="Genomic_DNA"/>
</dbReference>
<protein>
    <submittedName>
        <fullName evidence="1">Uncharacterized protein</fullName>
    </submittedName>
</protein>
<name>A0A6V8IAA2_9PROT</name>
<dbReference type="AlphaFoldDB" id="A0A6V8IAA2"/>
<gene>
    <name evidence="1" type="ORF">DmAi_25720</name>
</gene>
<sequence length="39" mass="4426">MVRVEQKCVGAFYDPFAVRLPDFDRDFGLSVTAQPSICF</sequence>
<accession>A0A6V8IAA2</accession>
<evidence type="ECO:0000313" key="1">
    <source>
        <dbReference type="EMBL" id="GFE94513.1"/>
    </source>
</evidence>
<comment type="caution">
    <text evidence="1">The sequence shown here is derived from an EMBL/GenBank/DDBJ whole genome shotgun (WGS) entry which is preliminary data.</text>
</comment>
<evidence type="ECO:0000313" key="2">
    <source>
        <dbReference type="Proteomes" id="UP000548726"/>
    </source>
</evidence>
<keyword evidence="2" id="KW-1185">Reference proteome</keyword>
<organism evidence="1 2">
    <name type="scientific">Acetobacter persici</name>
    <dbReference type="NCBI Taxonomy" id="1076596"/>
    <lineage>
        <taxon>Bacteria</taxon>
        <taxon>Pseudomonadati</taxon>
        <taxon>Pseudomonadota</taxon>
        <taxon>Alphaproteobacteria</taxon>
        <taxon>Acetobacterales</taxon>
        <taxon>Acetobacteraceae</taxon>
        <taxon>Acetobacter</taxon>
    </lineage>
</organism>
<reference evidence="1 2" key="1">
    <citation type="journal article" date="2020" name="Cell Rep.">
        <title>Local necrotic cells trigger systemic immune activation via gut microbiome dysbiosis in Drosophila.</title>
        <authorList>
            <person name="Kosakamoto H."/>
            <person name="Yamauchi T."/>
            <person name="Akuzawa-Tokita Y."/>
            <person name="Nishimura K."/>
            <person name="Soga T."/>
            <person name="Murakami T."/>
            <person name="Mori H."/>
            <person name="Yamamoto K."/>
            <person name="Miyazaki R."/>
            <person name="Koto A."/>
            <person name="Miura M."/>
            <person name="Obata F."/>
        </authorList>
    </citation>
    <scope>NUCLEOTIDE SEQUENCE [LARGE SCALE GENOMIC DNA]</scope>
    <source>
        <strain evidence="1 2">Ai</strain>
    </source>
</reference>
<proteinExistence type="predicted"/>